<keyword evidence="9" id="KW-0802">TPR repeat</keyword>
<keyword evidence="11" id="KW-0472">Membrane</keyword>
<dbReference type="InterPro" id="IPR036890">
    <property type="entry name" value="HATPase_C_sf"/>
</dbReference>
<dbReference type="Pfam" id="PF02518">
    <property type="entry name" value="HATPase_c"/>
    <property type="match status" value="1"/>
</dbReference>
<keyword evidence="3" id="KW-0597">Phosphoprotein</keyword>
<feature type="repeat" description="TPR" evidence="9">
    <location>
        <begin position="244"/>
        <end position="277"/>
    </location>
</feature>
<comment type="catalytic activity">
    <reaction evidence="1">
        <text>ATP + protein L-histidine = ADP + protein N-phospho-L-histidine.</text>
        <dbReference type="EC" id="2.7.13.3"/>
    </reaction>
</comment>
<dbReference type="Gene3D" id="1.20.5.1930">
    <property type="match status" value="1"/>
</dbReference>
<dbReference type="InterPro" id="IPR011712">
    <property type="entry name" value="Sig_transdc_His_kin_sub3_dim/P"/>
</dbReference>
<evidence type="ECO:0000256" key="12">
    <source>
        <dbReference type="SAM" id="SignalP"/>
    </source>
</evidence>
<evidence type="ECO:0000256" key="6">
    <source>
        <dbReference type="ARBA" id="ARBA00022777"/>
    </source>
</evidence>
<keyword evidence="10" id="KW-0175">Coiled coil</keyword>
<organism evidence="14 15">
    <name type="scientific">Aquimarina litoralis</name>
    <dbReference type="NCBI Taxonomy" id="584605"/>
    <lineage>
        <taxon>Bacteria</taxon>
        <taxon>Pseudomonadati</taxon>
        <taxon>Bacteroidota</taxon>
        <taxon>Flavobacteriia</taxon>
        <taxon>Flavobacteriales</taxon>
        <taxon>Flavobacteriaceae</taxon>
        <taxon>Aquimarina</taxon>
    </lineage>
</organism>
<dbReference type="PROSITE" id="PS50109">
    <property type="entry name" value="HIS_KIN"/>
    <property type="match status" value="1"/>
</dbReference>
<keyword evidence="11" id="KW-0812">Transmembrane</keyword>
<dbReference type="PANTHER" id="PTHR24421">
    <property type="entry name" value="NITRATE/NITRITE SENSOR PROTEIN NARX-RELATED"/>
    <property type="match status" value="1"/>
</dbReference>
<evidence type="ECO:0000313" key="15">
    <source>
        <dbReference type="Proteomes" id="UP001501758"/>
    </source>
</evidence>
<keyword evidence="4" id="KW-0808">Transferase</keyword>
<evidence type="ECO:0000256" key="11">
    <source>
        <dbReference type="SAM" id="Phobius"/>
    </source>
</evidence>
<evidence type="ECO:0000256" key="9">
    <source>
        <dbReference type="PROSITE-ProRule" id="PRU00339"/>
    </source>
</evidence>
<evidence type="ECO:0000313" key="14">
    <source>
        <dbReference type="EMBL" id="GAA0732325.1"/>
    </source>
</evidence>
<dbReference type="EMBL" id="BAAAGE010000006">
    <property type="protein sequence ID" value="GAA0732325.1"/>
    <property type="molecule type" value="Genomic_DNA"/>
</dbReference>
<dbReference type="SMART" id="SM00028">
    <property type="entry name" value="TPR"/>
    <property type="match status" value="5"/>
</dbReference>
<dbReference type="InterPro" id="IPR019734">
    <property type="entry name" value="TPR_rpt"/>
</dbReference>
<dbReference type="Pfam" id="PF13176">
    <property type="entry name" value="TPR_7"/>
    <property type="match status" value="1"/>
</dbReference>
<evidence type="ECO:0000256" key="7">
    <source>
        <dbReference type="ARBA" id="ARBA00022840"/>
    </source>
</evidence>
<dbReference type="CDD" id="cd16917">
    <property type="entry name" value="HATPase_UhpB-NarQ-NarX-like"/>
    <property type="match status" value="1"/>
</dbReference>
<feature type="domain" description="Histidine kinase" evidence="13">
    <location>
        <begin position="538"/>
        <end position="727"/>
    </location>
</feature>
<feature type="transmembrane region" description="Helical" evidence="11">
    <location>
        <begin position="472"/>
        <end position="492"/>
    </location>
</feature>
<feature type="coiled-coil region" evidence="10">
    <location>
        <begin position="359"/>
        <end position="464"/>
    </location>
</feature>
<accession>A0ABP3UF38</accession>
<feature type="chain" id="PRO_5045750315" description="histidine kinase" evidence="12">
    <location>
        <begin position="30"/>
        <end position="738"/>
    </location>
</feature>
<dbReference type="PANTHER" id="PTHR24421:SF10">
    <property type="entry name" value="NITRATE_NITRITE SENSOR PROTEIN NARQ"/>
    <property type="match status" value="1"/>
</dbReference>
<evidence type="ECO:0000256" key="8">
    <source>
        <dbReference type="ARBA" id="ARBA00023012"/>
    </source>
</evidence>
<proteinExistence type="predicted"/>
<evidence type="ECO:0000256" key="2">
    <source>
        <dbReference type="ARBA" id="ARBA00012438"/>
    </source>
</evidence>
<dbReference type="InterPro" id="IPR050482">
    <property type="entry name" value="Sensor_HK_TwoCompSys"/>
</dbReference>
<dbReference type="InterPro" id="IPR005467">
    <property type="entry name" value="His_kinase_dom"/>
</dbReference>
<dbReference type="EC" id="2.7.13.3" evidence="2"/>
<keyword evidence="15" id="KW-1185">Reference proteome</keyword>
<dbReference type="SUPFAM" id="SSF55874">
    <property type="entry name" value="ATPase domain of HSP90 chaperone/DNA topoisomerase II/histidine kinase"/>
    <property type="match status" value="1"/>
</dbReference>
<dbReference type="Gene3D" id="1.25.40.10">
    <property type="entry name" value="Tetratricopeptide repeat domain"/>
    <property type="match status" value="2"/>
</dbReference>
<protein>
    <recommendedName>
        <fullName evidence="2">histidine kinase</fullName>
        <ecNumber evidence="2">2.7.13.3</ecNumber>
    </recommendedName>
</protein>
<dbReference type="Proteomes" id="UP001501758">
    <property type="component" value="Unassembled WGS sequence"/>
</dbReference>
<comment type="caution">
    <text evidence="14">The sequence shown here is derived from an EMBL/GenBank/DDBJ whole genome shotgun (WGS) entry which is preliminary data.</text>
</comment>
<evidence type="ECO:0000256" key="3">
    <source>
        <dbReference type="ARBA" id="ARBA00022553"/>
    </source>
</evidence>
<dbReference type="InterPro" id="IPR003594">
    <property type="entry name" value="HATPase_dom"/>
</dbReference>
<dbReference type="Gene3D" id="3.30.565.10">
    <property type="entry name" value="Histidine kinase-like ATPase, C-terminal domain"/>
    <property type="match status" value="1"/>
</dbReference>
<dbReference type="PROSITE" id="PS50005">
    <property type="entry name" value="TPR"/>
    <property type="match status" value="1"/>
</dbReference>
<evidence type="ECO:0000259" key="13">
    <source>
        <dbReference type="PROSITE" id="PS50109"/>
    </source>
</evidence>
<dbReference type="Pfam" id="PF07730">
    <property type="entry name" value="HisKA_3"/>
    <property type="match status" value="1"/>
</dbReference>
<sequence length="738" mass="85259">MKPVRNNILVFLRSTIAILLLLLSFEAHSQIDTKRTFPYPNKTEKAIVDELRVLANTPEKRSESYIRAHQEFKKPGVKSNRFKADLSLILCSYFRSISKIDSIKYYANKILELKEFENDTLKNNIHGLAYFTLGQANSYIGLNKKGRKWFLKGIEISQQYNDEKVYYVNAFGLAGSFLSSHEYDQALELYKKCQQFKKNEEMVFGSIVNIANIYGYKEEYGKTIEYLEKGRELCIKADRKSCIGTISVNLGITYKKLGNYQKSLASFDNALAIAKANNFDRMQIYGGVEKGRLLSELNRNQEAEDLLLNTLEIATRIGFLNEQERIYYRLREIAVAQNDFKKALDYHEQYDKINDSTRALDKDKEISELEVKYKTLQKEKEIKFLQIENTNKKLELANREEAISNLKLKQEIEKKENELLRKENENKLLSFQNTTEKALNDNIILKKNQELKDAELKIQQDETSRQKTFKNIILYSFLILLIPVIGLLITYYQKIKVQSELSQKQKEINEEKISSLLKDQELQVIKAAVEGQDKERKRIAQELHDSIGGNLAAIKLRLNNSYDNHNGVLKGINAQIDDTYELVRDISHDLIPKKFTKNNFCDVLEEYISNIEGASNLKTSFHAYPRKNIDSLNENLQVEAFKIVQELVTNSIKHAKGSIIELQLNLVKNELNILFEDDGVGFDVDKKVEGIGFRNIKSRLKKINGTIDIDSRLKRGTIINIEITNVNNTIHEIQPNYS</sequence>
<keyword evidence="12" id="KW-0732">Signal</keyword>
<keyword evidence="8" id="KW-0902">Two-component regulatory system</keyword>
<keyword evidence="7" id="KW-0067">ATP-binding</keyword>
<evidence type="ECO:0000256" key="1">
    <source>
        <dbReference type="ARBA" id="ARBA00000085"/>
    </source>
</evidence>
<dbReference type="SUPFAM" id="SSF48452">
    <property type="entry name" value="TPR-like"/>
    <property type="match status" value="1"/>
</dbReference>
<gene>
    <name evidence="14" type="ORF">GCM10009430_45420</name>
</gene>
<evidence type="ECO:0000256" key="5">
    <source>
        <dbReference type="ARBA" id="ARBA00022741"/>
    </source>
</evidence>
<reference evidence="15" key="1">
    <citation type="journal article" date="2019" name="Int. J. Syst. Evol. Microbiol.">
        <title>The Global Catalogue of Microorganisms (GCM) 10K type strain sequencing project: providing services to taxonomists for standard genome sequencing and annotation.</title>
        <authorList>
            <consortium name="The Broad Institute Genomics Platform"/>
            <consortium name="The Broad Institute Genome Sequencing Center for Infectious Disease"/>
            <person name="Wu L."/>
            <person name="Ma J."/>
        </authorList>
    </citation>
    <scope>NUCLEOTIDE SEQUENCE [LARGE SCALE GENOMIC DNA]</scope>
    <source>
        <strain evidence="15">JCM 15974</strain>
    </source>
</reference>
<keyword evidence="11" id="KW-1133">Transmembrane helix</keyword>
<feature type="signal peptide" evidence="12">
    <location>
        <begin position="1"/>
        <end position="29"/>
    </location>
</feature>
<dbReference type="RefSeq" id="WP_343914543.1">
    <property type="nucleotide sequence ID" value="NZ_BAAAGE010000006.1"/>
</dbReference>
<evidence type="ECO:0000256" key="10">
    <source>
        <dbReference type="SAM" id="Coils"/>
    </source>
</evidence>
<dbReference type="InterPro" id="IPR011990">
    <property type="entry name" value="TPR-like_helical_dom_sf"/>
</dbReference>
<evidence type="ECO:0000256" key="4">
    <source>
        <dbReference type="ARBA" id="ARBA00022679"/>
    </source>
</evidence>
<keyword evidence="6" id="KW-0418">Kinase</keyword>
<keyword evidence="5" id="KW-0547">Nucleotide-binding</keyword>
<name>A0ABP3UF38_9FLAO</name>